<name>A0AAW2UDZ0_9LAMI</name>
<sequence length="412" mass="46831">MDKRLRSPGKARVDGETIDDRDADAYCNGIDRISNLPDEVLCHILSFLPTKYAVATSILSTKWKNLFPLIPNLRLHLDDSLILHPESVAETYLINFMNFVDRLLNVTLHDVPSIYAFCLICQKFDDGQEIANWVQAALRLNVNRMDLRIRRLRNSNFLFDSLFGCNIVSLNLLLLDFGDDAPECRFSLPNLKMLSVQYMKFNAVNVLLEGCPVLEYLVVSNCYCHPGEMFRICIPSLVALKLVNGVNCLEGGLELDAPKLEYFNYGGFLATRFLAKALKCLRIARLDLDENVSQYAYESDEQAAKLIKVCSNAEKLWLSENVVIMLHHCPHPLPRFRKLVALAITAMEPHGVELLPSLLYCAPNLKKLYLKAGFDVEQYEIFKASLDKSFSISLSQCSETCFLMEIQRKDEI</sequence>
<reference evidence="2" key="2">
    <citation type="journal article" date="2024" name="Plant">
        <title>Genomic evolution and insights into agronomic trait innovations of Sesamum species.</title>
        <authorList>
            <person name="Miao H."/>
            <person name="Wang L."/>
            <person name="Qu L."/>
            <person name="Liu H."/>
            <person name="Sun Y."/>
            <person name="Le M."/>
            <person name="Wang Q."/>
            <person name="Wei S."/>
            <person name="Zheng Y."/>
            <person name="Lin W."/>
            <person name="Duan Y."/>
            <person name="Cao H."/>
            <person name="Xiong S."/>
            <person name="Wang X."/>
            <person name="Wei L."/>
            <person name="Li C."/>
            <person name="Ma Q."/>
            <person name="Ju M."/>
            <person name="Zhao R."/>
            <person name="Li G."/>
            <person name="Mu C."/>
            <person name="Tian Q."/>
            <person name="Mei H."/>
            <person name="Zhang T."/>
            <person name="Gao T."/>
            <person name="Zhang H."/>
        </authorList>
    </citation>
    <scope>NUCLEOTIDE SEQUENCE</scope>
    <source>
        <strain evidence="2">KEN1</strain>
    </source>
</reference>
<dbReference type="PANTHER" id="PTHR31293:SF12">
    <property type="entry name" value="RNI-LIKE SUPERFAMILY PROTEIN"/>
    <property type="match status" value="1"/>
</dbReference>
<dbReference type="CDD" id="cd22160">
    <property type="entry name" value="F-box_AtFBL13-like"/>
    <property type="match status" value="1"/>
</dbReference>
<dbReference type="Gene3D" id="3.80.10.10">
    <property type="entry name" value="Ribonuclease Inhibitor"/>
    <property type="match status" value="1"/>
</dbReference>
<organism evidence="2">
    <name type="scientific">Sesamum latifolium</name>
    <dbReference type="NCBI Taxonomy" id="2727402"/>
    <lineage>
        <taxon>Eukaryota</taxon>
        <taxon>Viridiplantae</taxon>
        <taxon>Streptophyta</taxon>
        <taxon>Embryophyta</taxon>
        <taxon>Tracheophyta</taxon>
        <taxon>Spermatophyta</taxon>
        <taxon>Magnoliopsida</taxon>
        <taxon>eudicotyledons</taxon>
        <taxon>Gunneridae</taxon>
        <taxon>Pentapetalae</taxon>
        <taxon>asterids</taxon>
        <taxon>lamiids</taxon>
        <taxon>Lamiales</taxon>
        <taxon>Pedaliaceae</taxon>
        <taxon>Sesamum</taxon>
    </lineage>
</organism>
<dbReference type="Pfam" id="PF24758">
    <property type="entry name" value="LRR_At5g56370"/>
    <property type="match status" value="1"/>
</dbReference>
<evidence type="ECO:0000313" key="2">
    <source>
        <dbReference type="EMBL" id="KAL0415348.1"/>
    </source>
</evidence>
<reference evidence="2" key="1">
    <citation type="submission" date="2020-06" db="EMBL/GenBank/DDBJ databases">
        <authorList>
            <person name="Li T."/>
            <person name="Hu X."/>
            <person name="Zhang T."/>
            <person name="Song X."/>
            <person name="Zhang H."/>
            <person name="Dai N."/>
            <person name="Sheng W."/>
            <person name="Hou X."/>
            <person name="Wei L."/>
        </authorList>
    </citation>
    <scope>NUCLEOTIDE SEQUENCE</scope>
    <source>
        <strain evidence="2">KEN1</strain>
        <tissue evidence="2">Leaf</tissue>
    </source>
</reference>
<dbReference type="SUPFAM" id="SSF81383">
    <property type="entry name" value="F-box domain"/>
    <property type="match status" value="1"/>
</dbReference>
<dbReference type="InterPro" id="IPR053781">
    <property type="entry name" value="F-box_AtFBL13-like"/>
</dbReference>
<dbReference type="SUPFAM" id="SSF52047">
    <property type="entry name" value="RNI-like"/>
    <property type="match status" value="1"/>
</dbReference>
<dbReference type="EMBL" id="JACGWN010000012">
    <property type="protein sequence ID" value="KAL0415348.1"/>
    <property type="molecule type" value="Genomic_DNA"/>
</dbReference>
<dbReference type="InterPro" id="IPR032675">
    <property type="entry name" value="LRR_dom_sf"/>
</dbReference>
<dbReference type="PROSITE" id="PS50181">
    <property type="entry name" value="FBOX"/>
    <property type="match status" value="1"/>
</dbReference>
<dbReference type="AlphaFoldDB" id="A0AAW2UDZ0"/>
<gene>
    <name evidence="2" type="ORF">Slati_3366700</name>
</gene>
<proteinExistence type="predicted"/>
<evidence type="ECO:0000259" key="1">
    <source>
        <dbReference type="PROSITE" id="PS50181"/>
    </source>
</evidence>
<dbReference type="InterPro" id="IPR036047">
    <property type="entry name" value="F-box-like_dom_sf"/>
</dbReference>
<accession>A0AAW2UDZ0</accession>
<feature type="domain" description="F-box" evidence="1">
    <location>
        <begin position="30"/>
        <end position="66"/>
    </location>
</feature>
<dbReference type="Pfam" id="PF00646">
    <property type="entry name" value="F-box"/>
    <property type="match status" value="1"/>
</dbReference>
<protein>
    <submittedName>
        <fullName evidence="2">F-box/LRR-repeat protein</fullName>
    </submittedName>
</protein>
<dbReference type="InterPro" id="IPR055294">
    <property type="entry name" value="FBL60-like"/>
</dbReference>
<comment type="caution">
    <text evidence="2">The sequence shown here is derived from an EMBL/GenBank/DDBJ whole genome shotgun (WGS) entry which is preliminary data.</text>
</comment>
<dbReference type="PANTHER" id="PTHR31293">
    <property type="entry name" value="RNI-LIKE SUPERFAMILY PROTEIN"/>
    <property type="match status" value="1"/>
</dbReference>
<dbReference type="SMART" id="SM00256">
    <property type="entry name" value="FBOX"/>
    <property type="match status" value="1"/>
</dbReference>
<dbReference type="InterPro" id="IPR001810">
    <property type="entry name" value="F-box_dom"/>
</dbReference>
<dbReference type="Gene3D" id="1.20.1280.50">
    <property type="match status" value="1"/>
</dbReference>
<dbReference type="InterPro" id="IPR055411">
    <property type="entry name" value="LRR_FXL15/At3g58940/PEG3-like"/>
</dbReference>